<keyword evidence="4 7" id="KW-0812">Transmembrane</keyword>
<dbReference type="PROSITE" id="PS50928">
    <property type="entry name" value="ABC_TM1"/>
    <property type="match status" value="1"/>
</dbReference>
<keyword evidence="3" id="KW-1003">Cell membrane</keyword>
<feature type="transmembrane region" description="Helical" evidence="7">
    <location>
        <begin position="89"/>
        <end position="109"/>
    </location>
</feature>
<evidence type="ECO:0000256" key="5">
    <source>
        <dbReference type="ARBA" id="ARBA00022989"/>
    </source>
</evidence>
<dbReference type="RefSeq" id="WP_113030944.1">
    <property type="nucleotide sequence ID" value="NZ_QMFB01000005.1"/>
</dbReference>
<feature type="transmembrane region" description="Helical" evidence="7">
    <location>
        <begin position="25"/>
        <end position="55"/>
    </location>
</feature>
<feature type="transmembrane region" description="Helical" evidence="7">
    <location>
        <begin position="222"/>
        <end position="242"/>
    </location>
</feature>
<comment type="subcellular location">
    <subcellularLocation>
        <location evidence="1 7">Cell membrane</location>
        <topology evidence="1 7">Multi-pass membrane protein</topology>
    </subcellularLocation>
</comment>
<dbReference type="InterPro" id="IPR000515">
    <property type="entry name" value="MetI-like"/>
</dbReference>
<evidence type="ECO:0000256" key="7">
    <source>
        <dbReference type="RuleBase" id="RU363032"/>
    </source>
</evidence>
<dbReference type="Gene3D" id="1.10.3720.10">
    <property type="entry name" value="MetI-like"/>
    <property type="match status" value="1"/>
</dbReference>
<keyword evidence="6 7" id="KW-0472">Membrane</keyword>
<feature type="domain" description="ABC transmembrane type-1" evidence="8">
    <location>
        <begin position="84"/>
        <end position="295"/>
    </location>
</feature>
<comment type="similarity">
    <text evidence="7">Belongs to the binding-protein-dependent transport system permease family.</text>
</comment>
<feature type="transmembrane region" description="Helical" evidence="7">
    <location>
        <begin position="274"/>
        <end position="298"/>
    </location>
</feature>
<protein>
    <submittedName>
        <fullName evidence="9">Sugar ABC transporter permease</fullName>
    </submittedName>
</protein>
<gene>
    <name evidence="9" type="ORF">DQG23_11300</name>
</gene>
<feature type="transmembrane region" description="Helical" evidence="7">
    <location>
        <begin position="168"/>
        <end position="191"/>
    </location>
</feature>
<evidence type="ECO:0000256" key="1">
    <source>
        <dbReference type="ARBA" id="ARBA00004651"/>
    </source>
</evidence>
<dbReference type="Pfam" id="PF00528">
    <property type="entry name" value="BPD_transp_1"/>
    <property type="match status" value="1"/>
</dbReference>
<evidence type="ECO:0000256" key="3">
    <source>
        <dbReference type="ARBA" id="ARBA00022475"/>
    </source>
</evidence>
<dbReference type="PANTHER" id="PTHR30193:SF37">
    <property type="entry name" value="INNER MEMBRANE ABC TRANSPORTER PERMEASE PROTEIN YCJO"/>
    <property type="match status" value="1"/>
</dbReference>
<proteinExistence type="inferred from homology"/>
<dbReference type="InterPro" id="IPR051393">
    <property type="entry name" value="ABC_transporter_permease"/>
</dbReference>
<feature type="transmembrane region" description="Helical" evidence="7">
    <location>
        <begin position="121"/>
        <end position="140"/>
    </location>
</feature>
<evidence type="ECO:0000256" key="2">
    <source>
        <dbReference type="ARBA" id="ARBA00022448"/>
    </source>
</evidence>
<evidence type="ECO:0000313" key="10">
    <source>
        <dbReference type="Proteomes" id="UP000250369"/>
    </source>
</evidence>
<name>A0A329MMR8_9BACL</name>
<dbReference type="Proteomes" id="UP000250369">
    <property type="component" value="Unassembled WGS sequence"/>
</dbReference>
<keyword evidence="5 7" id="KW-1133">Transmembrane helix</keyword>
<dbReference type="AlphaFoldDB" id="A0A329MMR8"/>
<dbReference type="CDD" id="cd06261">
    <property type="entry name" value="TM_PBP2"/>
    <property type="match status" value="1"/>
</dbReference>
<evidence type="ECO:0000313" key="9">
    <source>
        <dbReference type="EMBL" id="RAV21241.1"/>
    </source>
</evidence>
<reference evidence="9 10" key="1">
    <citation type="journal article" date="2009" name="Int. J. Syst. Evol. Microbiol.">
        <title>Paenibacillus contaminans sp. nov., isolated from a contaminated laboratory plate.</title>
        <authorList>
            <person name="Chou J.H."/>
            <person name="Lee J.H."/>
            <person name="Lin M.C."/>
            <person name="Chang P.S."/>
            <person name="Arun A.B."/>
            <person name="Young C.C."/>
            <person name="Chen W.M."/>
        </authorList>
    </citation>
    <scope>NUCLEOTIDE SEQUENCE [LARGE SCALE GENOMIC DNA]</scope>
    <source>
        <strain evidence="9 10">CKOBP-6</strain>
    </source>
</reference>
<dbReference type="OrthoDB" id="9788108at2"/>
<dbReference type="SUPFAM" id="SSF161098">
    <property type="entry name" value="MetI-like"/>
    <property type="match status" value="1"/>
</dbReference>
<evidence type="ECO:0000256" key="4">
    <source>
        <dbReference type="ARBA" id="ARBA00022692"/>
    </source>
</evidence>
<evidence type="ECO:0000259" key="8">
    <source>
        <dbReference type="PROSITE" id="PS50928"/>
    </source>
</evidence>
<dbReference type="GO" id="GO:0005886">
    <property type="term" value="C:plasma membrane"/>
    <property type="evidence" value="ECO:0007669"/>
    <property type="project" value="UniProtKB-SubCell"/>
</dbReference>
<accession>A0A329MMR8</accession>
<keyword evidence="10" id="KW-1185">Reference proteome</keyword>
<organism evidence="9 10">
    <name type="scientific">Paenibacillus contaminans</name>
    <dbReference type="NCBI Taxonomy" id="450362"/>
    <lineage>
        <taxon>Bacteria</taxon>
        <taxon>Bacillati</taxon>
        <taxon>Bacillota</taxon>
        <taxon>Bacilli</taxon>
        <taxon>Bacillales</taxon>
        <taxon>Paenibacillaceae</taxon>
        <taxon>Paenibacillus</taxon>
    </lineage>
</organism>
<dbReference type="InterPro" id="IPR035906">
    <property type="entry name" value="MetI-like_sf"/>
</dbReference>
<dbReference type="GO" id="GO:0055085">
    <property type="term" value="P:transmembrane transport"/>
    <property type="evidence" value="ECO:0007669"/>
    <property type="project" value="InterPro"/>
</dbReference>
<comment type="caution">
    <text evidence="9">The sequence shown here is derived from an EMBL/GenBank/DDBJ whole genome shotgun (WGS) entry which is preliminary data.</text>
</comment>
<dbReference type="EMBL" id="QMFB01000005">
    <property type="protein sequence ID" value="RAV21241.1"/>
    <property type="molecule type" value="Genomic_DNA"/>
</dbReference>
<evidence type="ECO:0000256" key="6">
    <source>
        <dbReference type="ARBA" id="ARBA00023136"/>
    </source>
</evidence>
<keyword evidence="2 7" id="KW-0813">Transport</keyword>
<dbReference type="PANTHER" id="PTHR30193">
    <property type="entry name" value="ABC TRANSPORTER PERMEASE PROTEIN"/>
    <property type="match status" value="1"/>
</dbReference>
<sequence length="307" mass="34952">MPSPLELQTHKSVKRGIPAFRRDTFWAWGMLSPTLAGLLLFLWGPLLYAVALGFYQWDILTPKVFVGAENYLKLFRDPMFYHSLKITCYYVLLFVPSTVAVSLVLAVLLNKIRFAVFFRTLFFMPSVSMTVATSLVWLLIYNPQYGLINSALDLFGLQKPGWIYDPQLVVPSIALMALWSGSGYTAIFYLAALQNIPRDVYEAAEIDGATAWRKLWNITVPLVSPTTFFLLIVNLIGSFQAFDTFYVMTKGGPGDSSTTLLYYIYENAFRSYNIGYASSLSTVLFLVIILITIVQFQLQKKWVFYER</sequence>